<evidence type="ECO:0000313" key="3">
    <source>
        <dbReference type="Proteomes" id="UP001231518"/>
    </source>
</evidence>
<gene>
    <name evidence="2" type="ORF">PYW07_007968</name>
</gene>
<sequence length="208" mass="24263">MMKQALVVLALVVLALSVPQPRKLFHEHVEDFLDVIIQEVDEEMAELMEQYIEYDEYLQAVEYMRTNNFKDLVYEMEALPEFQAVIEFLENDNIDIHYFLDFFNELIDNINMKRTARQSASGKDLTAFTRDCIAIFPKEKLSTLYDQKMADDEEFRTAIENLNSEEWDAVFGALWNNDVFKAEVQTLADNGIDIGVFFEEILAIFGQN</sequence>
<protein>
    <recommendedName>
        <fullName evidence="4">Single domain major allergen protein</fullName>
    </recommendedName>
</protein>
<evidence type="ECO:0000256" key="1">
    <source>
        <dbReference type="SAM" id="SignalP"/>
    </source>
</evidence>
<dbReference type="InterPro" id="IPR010629">
    <property type="entry name" value="Ins_allergen"/>
</dbReference>
<keyword evidence="3" id="KW-1185">Reference proteome</keyword>
<dbReference type="EMBL" id="JARGEI010000011">
    <property type="protein sequence ID" value="KAJ8723988.1"/>
    <property type="molecule type" value="Genomic_DNA"/>
</dbReference>
<feature type="signal peptide" evidence="1">
    <location>
        <begin position="1"/>
        <end position="17"/>
    </location>
</feature>
<dbReference type="Proteomes" id="UP001231518">
    <property type="component" value="Chromosome 20"/>
</dbReference>
<evidence type="ECO:0008006" key="4">
    <source>
        <dbReference type="Google" id="ProtNLM"/>
    </source>
</evidence>
<keyword evidence="1" id="KW-0732">Signal</keyword>
<comment type="caution">
    <text evidence="2">The sequence shown here is derived from an EMBL/GenBank/DDBJ whole genome shotgun (WGS) entry which is preliminary data.</text>
</comment>
<dbReference type="PANTHER" id="PTHR21163">
    <property type="entry name" value="PROTEIN G12"/>
    <property type="match status" value="1"/>
</dbReference>
<accession>A0AAD7YRA1</accession>
<evidence type="ECO:0000313" key="2">
    <source>
        <dbReference type="EMBL" id="KAJ8723988.1"/>
    </source>
</evidence>
<name>A0AAD7YRA1_MYTSE</name>
<dbReference type="PANTHER" id="PTHR21163:SF0">
    <property type="entry name" value="GH08205P-RELATED"/>
    <property type="match status" value="1"/>
</dbReference>
<organism evidence="2 3">
    <name type="scientific">Mythimna separata</name>
    <name type="common">Oriental armyworm</name>
    <name type="synonym">Pseudaletia separata</name>
    <dbReference type="NCBI Taxonomy" id="271217"/>
    <lineage>
        <taxon>Eukaryota</taxon>
        <taxon>Metazoa</taxon>
        <taxon>Ecdysozoa</taxon>
        <taxon>Arthropoda</taxon>
        <taxon>Hexapoda</taxon>
        <taxon>Insecta</taxon>
        <taxon>Pterygota</taxon>
        <taxon>Neoptera</taxon>
        <taxon>Endopterygota</taxon>
        <taxon>Lepidoptera</taxon>
        <taxon>Glossata</taxon>
        <taxon>Ditrysia</taxon>
        <taxon>Noctuoidea</taxon>
        <taxon>Noctuidae</taxon>
        <taxon>Noctuinae</taxon>
        <taxon>Hadenini</taxon>
        <taxon>Mythimna</taxon>
    </lineage>
</organism>
<proteinExistence type="predicted"/>
<dbReference type="Pfam" id="PF06757">
    <property type="entry name" value="Ins_allergen_rp"/>
    <property type="match status" value="1"/>
</dbReference>
<reference evidence="2" key="1">
    <citation type="submission" date="2023-03" db="EMBL/GenBank/DDBJ databases">
        <title>Chromosome-level genomes of two armyworms, Mythimna separata and Mythimna loreyi, provide insights into the biosynthesis and reception of sex pheromones.</title>
        <authorList>
            <person name="Zhao H."/>
        </authorList>
    </citation>
    <scope>NUCLEOTIDE SEQUENCE</scope>
    <source>
        <strain evidence="2">BeijingLab</strain>
        <tissue evidence="2">Pupa</tissue>
    </source>
</reference>
<feature type="chain" id="PRO_5042293759" description="Single domain major allergen protein" evidence="1">
    <location>
        <begin position="18"/>
        <end position="208"/>
    </location>
</feature>
<dbReference type="AlphaFoldDB" id="A0AAD7YRA1"/>